<feature type="region of interest" description="Disordered" evidence="2">
    <location>
        <begin position="89"/>
        <end position="124"/>
    </location>
</feature>
<accession>X6PBR3</accession>
<sequence>MERIEEHHEDIINVNQRIRDNLQSLQNKPTLQTALIPNIANDLDDFDNSLKEMESLLRQVSSKPTTEKWKATIARRKSEFDIVKKQYETQKAQAQGHTDVSSPSRADISQEVHNDPNHKQGDNNRVELKLLDDSNKQIRTQELNVDPKAAASHTPLIAFRLLVIFRVSGIRTDTRKKNYDKQNL</sequence>
<evidence type="ECO:0000313" key="4">
    <source>
        <dbReference type="Proteomes" id="UP000023152"/>
    </source>
</evidence>
<organism evidence="3 4">
    <name type="scientific">Reticulomyxa filosa</name>
    <dbReference type="NCBI Taxonomy" id="46433"/>
    <lineage>
        <taxon>Eukaryota</taxon>
        <taxon>Sar</taxon>
        <taxon>Rhizaria</taxon>
        <taxon>Retaria</taxon>
        <taxon>Foraminifera</taxon>
        <taxon>Monothalamids</taxon>
        <taxon>Reticulomyxidae</taxon>
        <taxon>Reticulomyxa</taxon>
    </lineage>
</organism>
<feature type="coiled-coil region" evidence="1">
    <location>
        <begin position="8"/>
        <end position="63"/>
    </location>
</feature>
<name>X6PBR3_RETFI</name>
<evidence type="ECO:0000256" key="2">
    <source>
        <dbReference type="SAM" id="MobiDB-lite"/>
    </source>
</evidence>
<proteinExistence type="predicted"/>
<dbReference type="Proteomes" id="UP000023152">
    <property type="component" value="Unassembled WGS sequence"/>
</dbReference>
<comment type="caution">
    <text evidence="3">The sequence shown here is derived from an EMBL/GenBank/DDBJ whole genome shotgun (WGS) entry which is preliminary data.</text>
</comment>
<evidence type="ECO:0000256" key="1">
    <source>
        <dbReference type="SAM" id="Coils"/>
    </source>
</evidence>
<keyword evidence="4" id="KW-1185">Reference proteome</keyword>
<protein>
    <submittedName>
        <fullName evidence="3">Uncharacterized protein</fullName>
    </submittedName>
</protein>
<gene>
    <name evidence="3" type="ORF">RFI_01511</name>
</gene>
<feature type="compositionally biased region" description="Basic and acidic residues" evidence="2">
    <location>
        <begin position="108"/>
        <end position="124"/>
    </location>
</feature>
<dbReference type="AlphaFoldDB" id="X6PBR3"/>
<dbReference type="EMBL" id="ASPP01001515">
    <property type="protein sequence ID" value="ETO35558.1"/>
    <property type="molecule type" value="Genomic_DNA"/>
</dbReference>
<feature type="compositionally biased region" description="Polar residues" evidence="2">
    <location>
        <begin position="89"/>
        <end position="104"/>
    </location>
</feature>
<keyword evidence="1" id="KW-0175">Coiled coil</keyword>
<reference evidence="3 4" key="1">
    <citation type="journal article" date="2013" name="Curr. Biol.">
        <title>The Genome of the Foraminiferan Reticulomyxa filosa.</title>
        <authorList>
            <person name="Glockner G."/>
            <person name="Hulsmann N."/>
            <person name="Schleicher M."/>
            <person name="Noegel A.A."/>
            <person name="Eichinger L."/>
            <person name="Gallinger C."/>
            <person name="Pawlowski J."/>
            <person name="Sierra R."/>
            <person name="Euteneuer U."/>
            <person name="Pillet L."/>
            <person name="Moustafa A."/>
            <person name="Platzer M."/>
            <person name="Groth M."/>
            <person name="Szafranski K."/>
            <person name="Schliwa M."/>
        </authorList>
    </citation>
    <scope>NUCLEOTIDE SEQUENCE [LARGE SCALE GENOMIC DNA]</scope>
</reference>
<evidence type="ECO:0000313" key="3">
    <source>
        <dbReference type="EMBL" id="ETO35558.1"/>
    </source>
</evidence>